<dbReference type="EMBL" id="CAVNYO010000181">
    <property type="protein sequence ID" value="CAK5272088.1"/>
    <property type="molecule type" value="Genomic_DNA"/>
</dbReference>
<keyword evidence="3" id="KW-1185">Reference proteome</keyword>
<sequence length="68" mass="8207">MNQIYFMLLRSILHTWARSQRAHTITGKCTFNSRVYKAQVCKAVNISSRRNRRRTASARHRHHRYHLL</sequence>
<evidence type="ECO:0000313" key="1">
    <source>
        <dbReference type="EMBL" id="CAK5272088.1"/>
    </source>
</evidence>
<evidence type="ECO:0000313" key="3">
    <source>
        <dbReference type="Proteomes" id="UP001295794"/>
    </source>
</evidence>
<dbReference type="AlphaFoldDB" id="A0AAD2Q3R1"/>
<protein>
    <submittedName>
        <fullName evidence="2">Uncharacterized protein</fullName>
    </submittedName>
</protein>
<reference evidence="2" key="1">
    <citation type="submission" date="2023-11" db="EMBL/GenBank/DDBJ databases">
        <authorList>
            <person name="De Vega J J."/>
            <person name="De Vega J J."/>
        </authorList>
    </citation>
    <scope>NUCLEOTIDE SEQUENCE</scope>
</reference>
<dbReference type="Proteomes" id="UP001295794">
    <property type="component" value="Unassembled WGS sequence"/>
</dbReference>
<evidence type="ECO:0000313" key="2">
    <source>
        <dbReference type="EMBL" id="CAK5272813.1"/>
    </source>
</evidence>
<proteinExistence type="predicted"/>
<gene>
    <name evidence="1" type="ORF">MYCIT1_LOCUS17635</name>
    <name evidence="2" type="ORF">MYCIT1_LOCUS18730</name>
</gene>
<dbReference type="EMBL" id="CAVNYO010000187">
    <property type="protein sequence ID" value="CAK5272813.1"/>
    <property type="molecule type" value="Genomic_DNA"/>
</dbReference>
<name>A0AAD2Q3R1_9AGAR</name>
<comment type="caution">
    <text evidence="2">The sequence shown here is derived from an EMBL/GenBank/DDBJ whole genome shotgun (WGS) entry which is preliminary data.</text>
</comment>
<organism evidence="2 3">
    <name type="scientific">Mycena citricolor</name>
    <dbReference type="NCBI Taxonomy" id="2018698"/>
    <lineage>
        <taxon>Eukaryota</taxon>
        <taxon>Fungi</taxon>
        <taxon>Dikarya</taxon>
        <taxon>Basidiomycota</taxon>
        <taxon>Agaricomycotina</taxon>
        <taxon>Agaricomycetes</taxon>
        <taxon>Agaricomycetidae</taxon>
        <taxon>Agaricales</taxon>
        <taxon>Marasmiineae</taxon>
        <taxon>Mycenaceae</taxon>
        <taxon>Mycena</taxon>
    </lineage>
</organism>
<accession>A0AAD2Q3R1</accession>